<evidence type="ECO:0000256" key="7">
    <source>
        <dbReference type="SAM" id="Phobius"/>
    </source>
</evidence>
<evidence type="ECO:0000256" key="5">
    <source>
        <dbReference type="ARBA" id="ARBA00022989"/>
    </source>
</evidence>
<dbReference type="AlphaFoldDB" id="A0A6A6UJL9"/>
<evidence type="ECO:0000259" key="10">
    <source>
        <dbReference type="Pfam" id="PF13967"/>
    </source>
</evidence>
<dbReference type="Pfam" id="PF02714">
    <property type="entry name" value="RSN1_7TM"/>
    <property type="match status" value="1"/>
</dbReference>
<evidence type="ECO:0000256" key="6">
    <source>
        <dbReference type="ARBA" id="ARBA00023136"/>
    </source>
</evidence>
<dbReference type="InterPro" id="IPR022257">
    <property type="entry name" value="PHM7_ext"/>
</dbReference>
<keyword evidence="6 7" id="KW-0472">Membrane</keyword>
<dbReference type="InterPro" id="IPR045122">
    <property type="entry name" value="Csc1-like"/>
</dbReference>
<feature type="transmembrane region" description="Helical" evidence="7">
    <location>
        <begin position="704"/>
        <end position="731"/>
    </location>
</feature>
<organism evidence="12 13">
    <name type="scientific">Microthyrium microscopicum</name>
    <dbReference type="NCBI Taxonomy" id="703497"/>
    <lineage>
        <taxon>Eukaryota</taxon>
        <taxon>Fungi</taxon>
        <taxon>Dikarya</taxon>
        <taxon>Ascomycota</taxon>
        <taxon>Pezizomycotina</taxon>
        <taxon>Dothideomycetes</taxon>
        <taxon>Dothideomycetes incertae sedis</taxon>
        <taxon>Microthyriales</taxon>
        <taxon>Microthyriaceae</taxon>
        <taxon>Microthyrium</taxon>
    </lineage>
</organism>
<dbReference type="OrthoDB" id="1076608at2759"/>
<feature type="transmembrane region" description="Helical" evidence="7">
    <location>
        <begin position="631"/>
        <end position="652"/>
    </location>
</feature>
<gene>
    <name evidence="12" type="ORF">BT63DRAFT_411293</name>
</gene>
<sequence>MGLHEFLRREFASELVKRVDQSGDKNIGSANGQAPVSASQLLSTLAPVALVAIIWLAVFMVARPKFGWNYSPRASSWMLKSDEHSEPLPNGIFAWFSHFWAIPDTLVLQRSSLDAYFFLRFLKMSVIICLVGAAITWPVLFPVNATGGGISQQLDILTFANCASNWRYYAHVGCAWLFFGFILILITRESIYYINLRQAYLMNPAYASKLPARTVLYTAVPAEFLDETKLRNMLGSHVKRVWFPTDTDDLDDLVKERTKAGMKLEGAETKLIMAANGERLKAGQHSHQNGETDAEVAHGETSAERWITPKQRPTHRLGLLGLIGKKVESIPWARSEIERLDPIIAEEQARHRSGSAKKEGAVFVEFDSLSEAQAAFQSLTHHQMMKMAPRYTGMHPREVIWKNLKIKGPARFLRKTITLSIVVATVVYWSVPVAFVGALSNIRSLIGDYLPWLSFLLKIPTPIFGVVQGLLPVVLLALLMSLLPPFLRWMAKLGGAPTTADVEYTVSNYFFAFQVVQVFLVTTLTSAAAGAVSQIISNPSSAISLLRTSIPKSNNFYLSYIILQGLGVFSGTLAAVSGLVVRPLLAKFLGKTPRSKFIKWNNLKAMKYGTVFPVYTGLLVIAIVYAPIAPLVTGLSALGLFLFYFAYRYNILYVYTTGPDTKGLLYPRALQQLFVGLYLAEICLVALIAVALGSNVKAGIGPLILGILLVIVTALYHISLNAALAPLLAYLPKSLDAEERLAANILHKNGSIDEKNDLEGVDSTILAPKHPRPNMLTKFLKPHIYCDYATMRRLMPKTEVNPDEEEINPALANDAYLAPGVWNELPRLIVPRDPTGISGQEVRESGKVVPITDAGATLDEKNKMVLDNEKMHELYFKEKVQAMGYEL</sequence>
<evidence type="ECO:0000259" key="9">
    <source>
        <dbReference type="Pfam" id="PF12621"/>
    </source>
</evidence>
<feature type="transmembrane region" description="Helical" evidence="7">
    <location>
        <begin position="117"/>
        <end position="140"/>
    </location>
</feature>
<accession>A0A6A6UJL9</accession>
<protein>
    <submittedName>
        <fullName evidence="12">DUF221-domain-containing protein</fullName>
    </submittedName>
</protein>
<keyword evidence="4 7" id="KW-0812">Transmembrane</keyword>
<keyword evidence="3" id="KW-0813">Transport</keyword>
<feature type="transmembrane region" description="Helical" evidence="7">
    <location>
        <begin position="605"/>
        <end position="625"/>
    </location>
</feature>
<comment type="subcellular location">
    <subcellularLocation>
        <location evidence="1">Membrane</location>
        <topology evidence="1">Multi-pass membrane protein</topology>
    </subcellularLocation>
</comment>
<dbReference type="Proteomes" id="UP000799302">
    <property type="component" value="Unassembled WGS sequence"/>
</dbReference>
<feature type="transmembrane region" description="Helical" evidence="7">
    <location>
        <begin position="673"/>
        <end position="692"/>
    </location>
</feature>
<evidence type="ECO:0000259" key="11">
    <source>
        <dbReference type="Pfam" id="PF14703"/>
    </source>
</evidence>
<dbReference type="InterPro" id="IPR027815">
    <property type="entry name" value="CSC1/OSCA1-like_cyt"/>
</dbReference>
<evidence type="ECO:0000313" key="13">
    <source>
        <dbReference type="Proteomes" id="UP000799302"/>
    </source>
</evidence>
<feature type="transmembrane region" description="Helical" evidence="7">
    <location>
        <begin position="168"/>
        <end position="187"/>
    </location>
</feature>
<dbReference type="PANTHER" id="PTHR13018:SF26">
    <property type="entry name" value="DOMAIN PROTEIN, PUTATIVE (AFU_ORTHOLOGUE AFUA_5G10920)-RELATED"/>
    <property type="match status" value="1"/>
</dbReference>
<dbReference type="EMBL" id="MU004232">
    <property type="protein sequence ID" value="KAF2671970.1"/>
    <property type="molecule type" value="Genomic_DNA"/>
</dbReference>
<feature type="domain" description="CSC1/OSCA1-like cytosolic" evidence="11">
    <location>
        <begin position="212"/>
        <end position="403"/>
    </location>
</feature>
<keyword evidence="13" id="KW-1185">Reference proteome</keyword>
<dbReference type="GO" id="GO:0005886">
    <property type="term" value="C:plasma membrane"/>
    <property type="evidence" value="ECO:0007669"/>
    <property type="project" value="TreeGrafter"/>
</dbReference>
<feature type="transmembrane region" description="Helical" evidence="7">
    <location>
        <begin position="417"/>
        <end position="439"/>
    </location>
</feature>
<reference evidence="12" key="1">
    <citation type="journal article" date="2020" name="Stud. Mycol.">
        <title>101 Dothideomycetes genomes: a test case for predicting lifestyles and emergence of pathogens.</title>
        <authorList>
            <person name="Haridas S."/>
            <person name="Albert R."/>
            <person name="Binder M."/>
            <person name="Bloem J."/>
            <person name="Labutti K."/>
            <person name="Salamov A."/>
            <person name="Andreopoulos B."/>
            <person name="Baker S."/>
            <person name="Barry K."/>
            <person name="Bills G."/>
            <person name="Bluhm B."/>
            <person name="Cannon C."/>
            <person name="Castanera R."/>
            <person name="Culley D."/>
            <person name="Daum C."/>
            <person name="Ezra D."/>
            <person name="Gonzalez J."/>
            <person name="Henrissat B."/>
            <person name="Kuo A."/>
            <person name="Liang C."/>
            <person name="Lipzen A."/>
            <person name="Lutzoni F."/>
            <person name="Magnuson J."/>
            <person name="Mondo S."/>
            <person name="Nolan M."/>
            <person name="Ohm R."/>
            <person name="Pangilinan J."/>
            <person name="Park H.-J."/>
            <person name="Ramirez L."/>
            <person name="Alfaro M."/>
            <person name="Sun H."/>
            <person name="Tritt A."/>
            <person name="Yoshinaga Y."/>
            <person name="Zwiers L.-H."/>
            <person name="Turgeon B."/>
            <person name="Goodwin S."/>
            <person name="Spatafora J."/>
            <person name="Crous P."/>
            <person name="Grigoriev I."/>
        </authorList>
    </citation>
    <scope>NUCLEOTIDE SEQUENCE</scope>
    <source>
        <strain evidence="12">CBS 115976</strain>
    </source>
</reference>
<feature type="transmembrane region" description="Helical" evidence="7">
    <location>
        <begin position="41"/>
        <end position="62"/>
    </location>
</feature>
<feature type="domain" description="10TM putative phosphate transporter extracellular tail" evidence="9">
    <location>
        <begin position="779"/>
        <end position="867"/>
    </location>
</feature>
<keyword evidence="5 7" id="KW-1133">Transmembrane helix</keyword>
<dbReference type="InterPro" id="IPR003864">
    <property type="entry name" value="CSC1/OSCA1-like_7TM"/>
</dbReference>
<dbReference type="Pfam" id="PF13967">
    <property type="entry name" value="RSN1_TM"/>
    <property type="match status" value="1"/>
</dbReference>
<evidence type="ECO:0000256" key="1">
    <source>
        <dbReference type="ARBA" id="ARBA00004141"/>
    </source>
</evidence>
<feature type="domain" description="CSC1/OSCA1-like 7TM region" evidence="8">
    <location>
        <begin position="414"/>
        <end position="687"/>
    </location>
</feature>
<comment type="similarity">
    <text evidence="2">Belongs to the CSC1 (TC 1.A.17) family.</text>
</comment>
<proteinExistence type="inferred from homology"/>
<dbReference type="PANTHER" id="PTHR13018">
    <property type="entry name" value="PROBABLE MEMBRANE PROTEIN DUF221-RELATED"/>
    <property type="match status" value="1"/>
</dbReference>
<feature type="transmembrane region" description="Helical" evidence="7">
    <location>
        <begin position="557"/>
        <end position="585"/>
    </location>
</feature>
<dbReference type="InterPro" id="IPR032880">
    <property type="entry name" value="CSC1/OSCA1-like_N"/>
</dbReference>
<evidence type="ECO:0000259" key="8">
    <source>
        <dbReference type="Pfam" id="PF02714"/>
    </source>
</evidence>
<evidence type="ECO:0000256" key="3">
    <source>
        <dbReference type="ARBA" id="ARBA00022448"/>
    </source>
</evidence>
<evidence type="ECO:0000256" key="2">
    <source>
        <dbReference type="ARBA" id="ARBA00007779"/>
    </source>
</evidence>
<feature type="domain" description="CSC1/OSCA1-like N-terminal transmembrane" evidence="10">
    <location>
        <begin position="41"/>
        <end position="189"/>
    </location>
</feature>
<evidence type="ECO:0000256" key="4">
    <source>
        <dbReference type="ARBA" id="ARBA00022692"/>
    </source>
</evidence>
<name>A0A6A6UJL9_9PEZI</name>
<feature type="transmembrane region" description="Helical" evidence="7">
    <location>
        <begin position="459"/>
        <end position="483"/>
    </location>
</feature>
<dbReference type="Pfam" id="PF14703">
    <property type="entry name" value="PHM7_cyt"/>
    <property type="match status" value="1"/>
</dbReference>
<dbReference type="GO" id="GO:0005227">
    <property type="term" value="F:calcium-activated cation channel activity"/>
    <property type="evidence" value="ECO:0007669"/>
    <property type="project" value="InterPro"/>
</dbReference>
<dbReference type="Pfam" id="PF12621">
    <property type="entry name" value="PHM7_ext"/>
    <property type="match status" value="1"/>
</dbReference>
<evidence type="ECO:0000313" key="12">
    <source>
        <dbReference type="EMBL" id="KAF2671970.1"/>
    </source>
</evidence>